<dbReference type="PANTHER" id="PTHR43162">
    <property type="match status" value="1"/>
</dbReference>
<accession>A0A1T5PCC2</accession>
<sequence>MKIVLTGSLGNISKPLTEILVKAGHQITLISTDPNKQARIQAMGAQPAIGSIQDLPFLIKTFTGADIVYCMNPLNFTMRDLDAWDSNLDNYIRAIRQTGVKRVIVLSGWIAHLLNSVRPEKKFEALQDVSITFVRPGPFYSNFYHLKDMIRQQRMIVSNYGDEDMVAFVAPEDIAAAIVEEINTPAVAGTKVTYVASEELTCNQAAQIIGEAIGIPDLQWKAIPGEQVKQGLEATGVSPEVAGLLVEMQANMHNGKAQQDYYLNRPVLGKRKLRDFAREYATWYHQN</sequence>
<evidence type="ECO:0000313" key="2">
    <source>
        <dbReference type="EMBL" id="SKD09909.1"/>
    </source>
</evidence>
<dbReference type="EMBL" id="FUZZ01000005">
    <property type="protein sequence ID" value="SKD09909.1"/>
    <property type="molecule type" value="Genomic_DNA"/>
</dbReference>
<organism evidence="2 3">
    <name type="scientific">Chitinophaga ginsengisegetis</name>
    <dbReference type="NCBI Taxonomy" id="393003"/>
    <lineage>
        <taxon>Bacteria</taxon>
        <taxon>Pseudomonadati</taxon>
        <taxon>Bacteroidota</taxon>
        <taxon>Chitinophagia</taxon>
        <taxon>Chitinophagales</taxon>
        <taxon>Chitinophagaceae</taxon>
        <taxon>Chitinophaga</taxon>
    </lineage>
</organism>
<reference evidence="2 3" key="1">
    <citation type="submission" date="2017-02" db="EMBL/GenBank/DDBJ databases">
        <authorList>
            <person name="Peterson S.W."/>
        </authorList>
    </citation>
    <scope>NUCLEOTIDE SEQUENCE [LARGE SCALE GENOMIC DNA]</scope>
    <source>
        <strain evidence="2 3">DSM 18108</strain>
    </source>
</reference>
<evidence type="ECO:0000259" key="1">
    <source>
        <dbReference type="Pfam" id="PF05368"/>
    </source>
</evidence>
<dbReference type="InterPro" id="IPR051604">
    <property type="entry name" value="Ergot_Alk_Oxidoreductase"/>
</dbReference>
<dbReference type="InterPro" id="IPR036291">
    <property type="entry name" value="NAD(P)-bd_dom_sf"/>
</dbReference>
<dbReference type="Proteomes" id="UP000190166">
    <property type="component" value="Unassembled WGS sequence"/>
</dbReference>
<dbReference type="Pfam" id="PF05368">
    <property type="entry name" value="NmrA"/>
    <property type="match status" value="1"/>
</dbReference>
<dbReference type="Gene3D" id="3.90.25.10">
    <property type="entry name" value="UDP-galactose 4-epimerase, domain 1"/>
    <property type="match status" value="1"/>
</dbReference>
<gene>
    <name evidence="2" type="ORF">SAMN05660461_5803</name>
</gene>
<dbReference type="RefSeq" id="WP_079473045.1">
    <property type="nucleotide sequence ID" value="NZ_FUZZ01000005.1"/>
</dbReference>
<dbReference type="Gene3D" id="3.40.50.720">
    <property type="entry name" value="NAD(P)-binding Rossmann-like Domain"/>
    <property type="match status" value="1"/>
</dbReference>
<protein>
    <submittedName>
        <fullName evidence="2">Uncharacterized conserved protein YbjT, contains NAD(P)-binding and DUF2867 domains</fullName>
    </submittedName>
</protein>
<dbReference type="SUPFAM" id="SSF51735">
    <property type="entry name" value="NAD(P)-binding Rossmann-fold domains"/>
    <property type="match status" value="1"/>
</dbReference>
<proteinExistence type="predicted"/>
<keyword evidence="3" id="KW-1185">Reference proteome</keyword>
<feature type="domain" description="NmrA-like" evidence="1">
    <location>
        <begin position="2"/>
        <end position="245"/>
    </location>
</feature>
<dbReference type="AlphaFoldDB" id="A0A1T5PCC2"/>
<dbReference type="InterPro" id="IPR008030">
    <property type="entry name" value="NmrA-like"/>
</dbReference>
<evidence type="ECO:0000313" key="3">
    <source>
        <dbReference type="Proteomes" id="UP000190166"/>
    </source>
</evidence>
<dbReference type="PANTHER" id="PTHR43162:SF1">
    <property type="entry name" value="PRESTALK A DIFFERENTIATION PROTEIN A"/>
    <property type="match status" value="1"/>
</dbReference>
<name>A0A1T5PCC2_9BACT</name>
<dbReference type="STRING" id="393003.SAMN05660461_5803"/>